<proteinExistence type="predicted"/>
<keyword evidence="3" id="KW-1185">Reference proteome</keyword>
<comment type="caution">
    <text evidence="2">The sequence shown here is derived from an EMBL/GenBank/DDBJ whole genome shotgun (WGS) entry which is preliminary data.</text>
</comment>
<evidence type="ECO:0000313" key="3">
    <source>
        <dbReference type="Proteomes" id="UP001247805"/>
    </source>
</evidence>
<keyword evidence="1" id="KW-0812">Transmembrane</keyword>
<evidence type="ECO:0008006" key="4">
    <source>
        <dbReference type="Google" id="ProtNLM"/>
    </source>
</evidence>
<protein>
    <recommendedName>
        <fullName evidence="4">OmpR/PhoB-type domain-containing protein</fullName>
    </recommendedName>
</protein>
<evidence type="ECO:0000256" key="1">
    <source>
        <dbReference type="SAM" id="Phobius"/>
    </source>
</evidence>
<organism evidence="2 3">
    <name type="scientific">Paraglaciecola aquimarina</name>
    <dbReference type="NCBI Taxonomy" id="1235557"/>
    <lineage>
        <taxon>Bacteria</taxon>
        <taxon>Pseudomonadati</taxon>
        <taxon>Pseudomonadota</taxon>
        <taxon>Gammaproteobacteria</taxon>
        <taxon>Alteromonadales</taxon>
        <taxon>Alteromonadaceae</taxon>
        <taxon>Paraglaciecola</taxon>
    </lineage>
</organism>
<gene>
    <name evidence="2" type="ORF">RS130_16560</name>
</gene>
<dbReference type="EMBL" id="JAWDIO010000002">
    <property type="protein sequence ID" value="MDU0355303.1"/>
    <property type="molecule type" value="Genomic_DNA"/>
</dbReference>
<feature type="transmembrane region" description="Helical" evidence="1">
    <location>
        <begin position="149"/>
        <end position="169"/>
    </location>
</feature>
<keyword evidence="1" id="KW-1133">Transmembrane helix</keyword>
<accession>A0ABU3SZ64</accession>
<dbReference type="Proteomes" id="UP001247805">
    <property type="component" value="Unassembled WGS sequence"/>
</dbReference>
<sequence length="440" mass="49896">MTDNSYLPSKEDALAQLDLLTSSAIGRSKNQQKLLEYLLERELPVIEGNTADYHAPKEIEIAIDVFGKGENFNPAEDSTVRVNISNLRKKLENYYLQEGSAEKFFITIPVGAYRLTFKKNNDASVQSETETVSPETEQASGQVFNKKSVIGALLFMSVLVNVIAGYFWYKGAPPSFVGQTSKINAKDHDLWSDLRKSDKPVMIVLGDVYNFSEFSKELNRRRTIFDTNIKSDEDLKRYLAEYPEHPNTTLGFRQKLVSKGSTIALKNVFDLVAGKDRVNYRVASDIRAYHLRSFDIIYLGPLNGMGILEQYFQGSHFNLSKHNLQLENKDLSKRYSSPDNMNEGYTDYGLFAKVDGPRNNKIYIFSGFSDPSIMQVSWFMTNEGDLSSKEFESVINQNKLESYNNFEMLFKVPSMDGIDIKHEIIYGGVVDSSVIWASTD</sequence>
<dbReference type="RefSeq" id="WP_316026850.1">
    <property type="nucleotide sequence ID" value="NZ_JAWDIO010000002.1"/>
</dbReference>
<evidence type="ECO:0000313" key="2">
    <source>
        <dbReference type="EMBL" id="MDU0355303.1"/>
    </source>
</evidence>
<name>A0ABU3SZ64_9ALTE</name>
<reference evidence="2 3" key="1">
    <citation type="submission" date="2023-10" db="EMBL/GenBank/DDBJ databases">
        <title>Glaciecola aquimarina strain GGW-M5 nov., isolated from a coastal seawater.</title>
        <authorList>
            <person name="Bayburt H."/>
            <person name="Kim J.M."/>
            <person name="Choi B.J."/>
            <person name="Jeon C.O."/>
        </authorList>
    </citation>
    <scope>NUCLEOTIDE SEQUENCE [LARGE SCALE GENOMIC DNA]</scope>
    <source>
        <strain evidence="2 3">KCTC 32108</strain>
    </source>
</reference>
<keyword evidence="1" id="KW-0472">Membrane</keyword>